<dbReference type="Gene3D" id="1.10.287.1080">
    <property type="entry name" value="MazG-like"/>
    <property type="match status" value="1"/>
</dbReference>
<evidence type="ECO:0008006" key="2">
    <source>
        <dbReference type="Google" id="ProtNLM"/>
    </source>
</evidence>
<sequence>MTIEEILNQAKETWKWQDKLTLSKMIIVLWKVFWDICRWERNAPKDIKTHTDDDLKKELWNLIYCSIRFCDELGYDPEDCIRIAMDCQNKFDKTWYLNN</sequence>
<organism evidence="1">
    <name type="scientific">uncultured bacterium</name>
    <name type="common">gcode 4</name>
    <dbReference type="NCBI Taxonomy" id="1234023"/>
    <lineage>
        <taxon>Bacteria</taxon>
        <taxon>environmental samples</taxon>
    </lineage>
</organism>
<gene>
    <name evidence="1" type="ORF">ACD_4C00321G0005</name>
</gene>
<accession>K2FTT4</accession>
<comment type="caution">
    <text evidence="1">The sequence shown here is derived from an EMBL/GenBank/DDBJ whole genome shotgun (WGS) entry which is preliminary data.</text>
</comment>
<evidence type="ECO:0000313" key="1">
    <source>
        <dbReference type="EMBL" id="EKE26343.1"/>
    </source>
</evidence>
<dbReference type="AlphaFoldDB" id="K2FTT4"/>
<dbReference type="EMBL" id="AMFJ01000837">
    <property type="protein sequence ID" value="EKE26343.1"/>
    <property type="molecule type" value="Genomic_DNA"/>
</dbReference>
<protein>
    <recommendedName>
        <fullName evidence="2">MazG nucleotide pyrophosphohydrolase</fullName>
    </recommendedName>
</protein>
<name>K2FTT4_9BACT</name>
<reference evidence="1" key="1">
    <citation type="journal article" date="2012" name="Science">
        <title>Fermentation, hydrogen, and sulfur metabolism in multiple uncultivated bacterial phyla.</title>
        <authorList>
            <person name="Wrighton K.C."/>
            <person name="Thomas B.C."/>
            <person name="Sharon I."/>
            <person name="Miller C.S."/>
            <person name="Castelle C.J."/>
            <person name="VerBerkmoes N.C."/>
            <person name="Wilkins M.J."/>
            <person name="Hettich R.L."/>
            <person name="Lipton M.S."/>
            <person name="Williams K.H."/>
            <person name="Long P.E."/>
            <person name="Banfield J.F."/>
        </authorList>
    </citation>
    <scope>NUCLEOTIDE SEQUENCE [LARGE SCALE GENOMIC DNA]</scope>
</reference>
<proteinExistence type="predicted"/>